<dbReference type="Proteomes" id="UP000789396">
    <property type="component" value="Unassembled WGS sequence"/>
</dbReference>
<proteinExistence type="predicted"/>
<dbReference type="OrthoDB" id="2333081at2759"/>
<keyword evidence="1" id="KW-0732">Signal</keyword>
<sequence length="126" mass="13699">GLIIGNLMTPMVLVTLFTIALESSIPGVNEIKKEESNVIVVVEENRQDIEAPPAAAADAVLPLNPDRVTRIFLEQLRNQELAAATDFMLIDTVGLAMSMAYWLNENIMTTASDDLMDLGIVNILDG</sequence>
<comment type="caution">
    <text evidence="2">The sequence shown here is derived from an EMBL/GenBank/DDBJ whole genome shotgun (WGS) entry which is preliminary data.</text>
</comment>
<evidence type="ECO:0000313" key="3">
    <source>
        <dbReference type="Proteomes" id="UP000789396"/>
    </source>
</evidence>
<feature type="chain" id="PRO_5040353017" evidence="1">
    <location>
        <begin position="23"/>
        <end position="126"/>
    </location>
</feature>
<organism evidence="2 3">
    <name type="scientific">Racocetra fulgida</name>
    <dbReference type="NCBI Taxonomy" id="60492"/>
    <lineage>
        <taxon>Eukaryota</taxon>
        <taxon>Fungi</taxon>
        <taxon>Fungi incertae sedis</taxon>
        <taxon>Mucoromycota</taxon>
        <taxon>Glomeromycotina</taxon>
        <taxon>Glomeromycetes</taxon>
        <taxon>Diversisporales</taxon>
        <taxon>Gigasporaceae</taxon>
        <taxon>Racocetra</taxon>
    </lineage>
</organism>
<evidence type="ECO:0000313" key="2">
    <source>
        <dbReference type="EMBL" id="CAG8571561.1"/>
    </source>
</evidence>
<dbReference type="AlphaFoldDB" id="A0A9N9FYA6"/>
<evidence type="ECO:0000256" key="1">
    <source>
        <dbReference type="SAM" id="SignalP"/>
    </source>
</evidence>
<gene>
    <name evidence="2" type="ORF">RFULGI_LOCUS5477</name>
</gene>
<dbReference type="EMBL" id="CAJVPZ010006269">
    <property type="protein sequence ID" value="CAG8571561.1"/>
    <property type="molecule type" value="Genomic_DNA"/>
</dbReference>
<feature type="non-terminal residue" evidence="2">
    <location>
        <position position="1"/>
    </location>
</feature>
<feature type="signal peptide" evidence="1">
    <location>
        <begin position="1"/>
        <end position="22"/>
    </location>
</feature>
<accession>A0A9N9FYA6</accession>
<keyword evidence="3" id="KW-1185">Reference proteome</keyword>
<protein>
    <submittedName>
        <fullName evidence="2">1817_t:CDS:1</fullName>
    </submittedName>
</protein>
<reference evidence="2" key="1">
    <citation type="submission" date="2021-06" db="EMBL/GenBank/DDBJ databases">
        <authorList>
            <person name="Kallberg Y."/>
            <person name="Tangrot J."/>
            <person name="Rosling A."/>
        </authorList>
    </citation>
    <scope>NUCLEOTIDE SEQUENCE</scope>
    <source>
        <strain evidence="2">IN212</strain>
    </source>
</reference>
<name>A0A9N9FYA6_9GLOM</name>